<dbReference type="FunFam" id="3.40.605.10:FF:000012">
    <property type="entry name" value="NAD-dependent succinate-semialdehyde dehydrogenase"/>
    <property type="match status" value="1"/>
</dbReference>
<dbReference type="EMBL" id="CP044016">
    <property type="protein sequence ID" value="QES87920.1"/>
    <property type="molecule type" value="Genomic_DNA"/>
</dbReference>
<gene>
    <name evidence="5" type="ORF">E0W69_004325</name>
</gene>
<dbReference type="InterPro" id="IPR047110">
    <property type="entry name" value="GABD/Sad-like"/>
</dbReference>
<reference evidence="5 6" key="1">
    <citation type="submission" date="2019-09" db="EMBL/GenBank/DDBJ databases">
        <title>Complete genome sequence of Arachidicoccus sp. B3-10 isolated from apple orchard soil.</title>
        <authorList>
            <person name="Kim H.S."/>
            <person name="Han K.-I."/>
            <person name="Suh M.K."/>
            <person name="Lee K.C."/>
            <person name="Eom M.K."/>
            <person name="Kim J.-S."/>
            <person name="Kang S.W."/>
            <person name="Sin Y."/>
            <person name="Lee J.-S."/>
        </authorList>
    </citation>
    <scope>NUCLEOTIDE SEQUENCE [LARGE SCALE GENOMIC DNA]</scope>
    <source>
        <strain evidence="5 6">B3-10</strain>
    </source>
</reference>
<dbReference type="InterPro" id="IPR044148">
    <property type="entry name" value="ALDH_GabD1-like"/>
</dbReference>
<dbReference type="Proteomes" id="UP000292424">
    <property type="component" value="Chromosome"/>
</dbReference>
<dbReference type="CDD" id="cd07100">
    <property type="entry name" value="ALDH_SSADH1_GabD1"/>
    <property type="match status" value="1"/>
</dbReference>
<dbReference type="FunFam" id="3.40.309.10:FF:000009">
    <property type="entry name" value="Aldehyde dehydrogenase A"/>
    <property type="match status" value="1"/>
</dbReference>
<dbReference type="InterPro" id="IPR015590">
    <property type="entry name" value="Aldehyde_DH_dom"/>
</dbReference>
<name>A0A5P2G256_9BACT</name>
<dbReference type="PANTHER" id="PTHR43217:SF2">
    <property type="entry name" value="SUCCINATE-SEMIALDEHYDE DEHYDROGENASE [NADP(+)]"/>
    <property type="match status" value="1"/>
</dbReference>
<dbReference type="PANTHER" id="PTHR43217">
    <property type="entry name" value="SUCCINATE SEMIALDEHYDE DEHYDROGENASE [NAD(P)+] SAD"/>
    <property type="match status" value="1"/>
</dbReference>
<organism evidence="5 6">
    <name type="scientific">Rhizosphaericola mali</name>
    <dbReference type="NCBI Taxonomy" id="2545455"/>
    <lineage>
        <taxon>Bacteria</taxon>
        <taxon>Pseudomonadati</taxon>
        <taxon>Bacteroidota</taxon>
        <taxon>Chitinophagia</taxon>
        <taxon>Chitinophagales</taxon>
        <taxon>Chitinophagaceae</taxon>
        <taxon>Rhizosphaericola</taxon>
    </lineage>
</organism>
<dbReference type="InterPro" id="IPR016162">
    <property type="entry name" value="Ald_DH_N"/>
</dbReference>
<dbReference type="SUPFAM" id="SSF53720">
    <property type="entry name" value="ALDH-like"/>
    <property type="match status" value="1"/>
</dbReference>
<dbReference type="GO" id="GO:0004030">
    <property type="term" value="F:aldehyde dehydrogenase [NAD(P)+] activity"/>
    <property type="evidence" value="ECO:0007669"/>
    <property type="project" value="InterPro"/>
</dbReference>
<comment type="similarity">
    <text evidence="1">Belongs to the aldehyde dehydrogenase family.</text>
</comment>
<dbReference type="KEGG" id="arac:E0W69_004325"/>
<evidence type="ECO:0000313" key="5">
    <source>
        <dbReference type="EMBL" id="QES87920.1"/>
    </source>
</evidence>
<keyword evidence="3" id="KW-0560">Oxidoreductase</keyword>
<keyword evidence="2" id="KW-0521">NADP</keyword>
<dbReference type="Pfam" id="PF00171">
    <property type="entry name" value="Aldedh"/>
    <property type="match status" value="1"/>
</dbReference>
<keyword evidence="6" id="KW-1185">Reference proteome</keyword>
<evidence type="ECO:0000256" key="2">
    <source>
        <dbReference type="ARBA" id="ARBA00022857"/>
    </source>
</evidence>
<proteinExistence type="inferred from homology"/>
<dbReference type="Gene3D" id="3.40.309.10">
    <property type="entry name" value="Aldehyde Dehydrogenase, Chain A, domain 2"/>
    <property type="match status" value="1"/>
</dbReference>
<evidence type="ECO:0000259" key="4">
    <source>
        <dbReference type="Pfam" id="PF00171"/>
    </source>
</evidence>
<dbReference type="InterPro" id="IPR016163">
    <property type="entry name" value="Ald_DH_C"/>
</dbReference>
<dbReference type="GO" id="GO:0004777">
    <property type="term" value="F:succinate-semialdehyde dehydrogenase (NAD+) activity"/>
    <property type="evidence" value="ECO:0007669"/>
    <property type="project" value="TreeGrafter"/>
</dbReference>
<dbReference type="AlphaFoldDB" id="A0A5P2G256"/>
<dbReference type="InterPro" id="IPR016161">
    <property type="entry name" value="Ald_DH/histidinol_DH"/>
</dbReference>
<protein>
    <submittedName>
        <fullName evidence="5">NAD-dependent succinate-semialdehyde dehydrogenase</fullName>
    </submittedName>
</protein>
<evidence type="ECO:0000256" key="3">
    <source>
        <dbReference type="ARBA" id="ARBA00023002"/>
    </source>
</evidence>
<evidence type="ECO:0000256" key="1">
    <source>
        <dbReference type="ARBA" id="ARBA00009986"/>
    </source>
</evidence>
<feature type="domain" description="Aldehyde dehydrogenase" evidence="4">
    <location>
        <begin position="9"/>
        <end position="458"/>
    </location>
</feature>
<dbReference type="RefSeq" id="WP_131328807.1">
    <property type="nucleotide sequence ID" value="NZ_CP044016.1"/>
</dbReference>
<evidence type="ECO:0000313" key="6">
    <source>
        <dbReference type="Proteomes" id="UP000292424"/>
    </source>
</evidence>
<accession>A0A5P2G256</accession>
<dbReference type="Gene3D" id="3.40.605.10">
    <property type="entry name" value="Aldehyde Dehydrogenase, Chain A, domain 1"/>
    <property type="match status" value="1"/>
</dbReference>
<sequence>MSTVVKKASSIKTVNPFNNETVKEFDVMSNEQVDQIIGRADQAFKSWKKTSFEKRAQVLHKVASILRTKKEELGKLATLEMGKLLKESIYEVELCANIFDYYADNGAKFLADHPLDTAHGKAFLAYEPIGVLLSVQPWNFPFYQITRSAAPNIMAGNTMVLKHASNVPQCAQIMEDIFLEAGAPKGVYTNLFIPGRDVERLVADPRIAAVSLTGSEPAGASIASAAGSKVKKSTLELGGSDPFIIMEDADLDDAAKTTVYGRMWNAGQVCVSPKRVILPESKKAEFLDKVKAIFGTLKVGDPLEADTDVAPLSSEKAAEDVAAQVAKAAEQGANVVIGGHRIDRAGAFLEPTLITDITPKMDAYFEEIFGPVYMLHTYKNVDEAIEIANATEFGLGGSVFGKDTDKAVEIARQIDTGMVYINHVTGIAPELPFGGTKNSGYGREQSPAGIYEFVNAKLIRVTDSKALY</sequence>
<dbReference type="OrthoDB" id="629320at2"/>